<protein>
    <recommendedName>
        <fullName evidence="3">Baseplate protein J-like domain-containing protein</fullName>
    </recommendedName>
</protein>
<sequence>MTRAQLKQLARIVIKVVAGGPTDVTRGQELIRLFDALIDSAALGTEIPTIPSSFTPITANQYGQHPAFTTQAGLNAYVLGIITTGLFITQPAAPTGALVDDVGNTFSHNLVGGFDSASDYELRTGSTAVYTVRNTAYVQNGRVYYPGLSAAYAIGEVSARVTASGARPAGGAVSNAQAFTGPAAPTVYTSMPQSYTVTQVDIDTKCGAGTTSFQAITRTNNTATGDTQPNANAAGLAAAKDEALAAIVCTVPPPNYNTEVNDSIREAAGIAFSPGSSTVRALFNAIPGANAAPISMVVTLGGGPASYFDMPGEYAGQGLSFFGADGQRYETTFINGSR</sequence>
<name>A0ABY4F948_9BACT</name>
<reference evidence="1 2" key="1">
    <citation type="submission" date="2022-04" db="EMBL/GenBank/DDBJ databases">
        <title>Hymenobacter sp. isolated from the air.</title>
        <authorList>
            <person name="Won M."/>
            <person name="Lee C.-M."/>
            <person name="Woen H.-Y."/>
            <person name="Kwon S.-W."/>
        </authorList>
    </citation>
    <scope>NUCLEOTIDE SEQUENCE [LARGE SCALE GENOMIC DNA]</scope>
    <source>
        <strain evidence="2">5116 S-27</strain>
    </source>
</reference>
<gene>
    <name evidence="1" type="ORF">MUN80_25300</name>
</gene>
<keyword evidence="2" id="KW-1185">Reference proteome</keyword>
<organism evidence="1 2">
    <name type="scientific">Hymenobacter cellulosivorans</name>
    <dbReference type="NCBI Taxonomy" id="2932249"/>
    <lineage>
        <taxon>Bacteria</taxon>
        <taxon>Pseudomonadati</taxon>
        <taxon>Bacteroidota</taxon>
        <taxon>Cytophagia</taxon>
        <taxon>Cytophagales</taxon>
        <taxon>Hymenobacteraceae</taxon>
        <taxon>Hymenobacter</taxon>
    </lineage>
</organism>
<dbReference type="Proteomes" id="UP000831785">
    <property type="component" value="Chromosome"/>
</dbReference>
<proteinExistence type="predicted"/>
<evidence type="ECO:0000313" key="1">
    <source>
        <dbReference type="EMBL" id="UOQ53040.1"/>
    </source>
</evidence>
<evidence type="ECO:0008006" key="3">
    <source>
        <dbReference type="Google" id="ProtNLM"/>
    </source>
</evidence>
<accession>A0ABY4F948</accession>
<evidence type="ECO:0000313" key="2">
    <source>
        <dbReference type="Proteomes" id="UP000831785"/>
    </source>
</evidence>
<dbReference type="RefSeq" id="WP_244717715.1">
    <property type="nucleotide sequence ID" value="NZ_CP095049.1"/>
</dbReference>
<dbReference type="EMBL" id="CP095049">
    <property type="protein sequence ID" value="UOQ53040.1"/>
    <property type="molecule type" value="Genomic_DNA"/>
</dbReference>